<feature type="region of interest" description="Disordered" evidence="1">
    <location>
        <begin position="1"/>
        <end position="37"/>
    </location>
</feature>
<dbReference type="InterPro" id="IPR046609">
    <property type="entry name" value="DUF6668"/>
</dbReference>
<name>A0AAE9B154_9ACTN</name>
<accession>A0AAE9B154</accession>
<organism evidence="2 3">
    <name type="scientific">Streptomyces ipomoeae</name>
    <dbReference type="NCBI Taxonomy" id="103232"/>
    <lineage>
        <taxon>Bacteria</taxon>
        <taxon>Bacillati</taxon>
        <taxon>Actinomycetota</taxon>
        <taxon>Actinomycetes</taxon>
        <taxon>Kitasatosporales</taxon>
        <taxon>Streptomycetaceae</taxon>
        <taxon>Streptomyces</taxon>
    </lineage>
</organism>
<proteinExistence type="predicted"/>
<evidence type="ECO:0000313" key="2">
    <source>
        <dbReference type="EMBL" id="TQE34345.1"/>
    </source>
</evidence>
<dbReference type="EMBL" id="SPAZ01000131">
    <property type="protein sequence ID" value="TQE34345.1"/>
    <property type="molecule type" value="Genomic_DNA"/>
</dbReference>
<dbReference type="Proteomes" id="UP000318720">
    <property type="component" value="Unassembled WGS sequence"/>
</dbReference>
<sequence>MRHEGESAVQGNTPSGPEIWLRGPVTTPEQSAPAPPVAEVPSTAHRLAWVAAHGGAGTSTLAAVFGGIDAGRNWPRPDQGEPNSILLAARTHAAGLQAVSWTLDLFRRDDQPPGLKLAAVVLVADAPGRLPRQLLQRIKVIGSAIEVHRVPWVPAWRTGDLTVPAPRETEALARLLAEAPRPPERP</sequence>
<protein>
    <submittedName>
        <fullName evidence="2">Uncharacterized protein</fullName>
    </submittedName>
</protein>
<comment type="caution">
    <text evidence="2">The sequence shown here is derived from an EMBL/GenBank/DDBJ whole genome shotgun (WGS) entry which is preliminary data.</text>
</comment>
<dbReference type="AlphaFoldDB" id="A0AAE9B154"/>
<reference evidence="2 3" key="1">
    <citation type="submission" date="2019-03" db="EMBL/GenBank/DDBJ databases">
        <title>Comparative genomic analyses of the sweetpotato soil rot pathogen, Streptomyces ipomoeae.</title>
        <authorList>
            <person name="Ruschel Soares N."/>
            <person name="Badger J.H."/>
            <person name="Huguet-Tapia J.C."/>
            <person name="Clark C.A."/>
            <person name="Pettis G.S."/>
        </authorList>
    </citation>
    <scope>NUCLEOTIDE SEQUENCE [LARGE SCALE GENOMIC DNA]</scope>
    <source>
        <strain evidence="2 3">88-35</strain>
    </source>
</reference>
<dbReference type="Pfam" id="PF20373">
    <property type="entry name" value="DUF6668"/>
    <property type="match status" value="1"/>
</dbReference>
<gene>
    <name evidence="2" type="ORF">Sipo8835_15520</name>
</gene>
<evidence type="ECO:0000256" key="1">
    <source>
        <dbReference type="SAM" id="MobiDB-lite"/>
    </source>
</evidence>
<evidence type="ECO:0000313" key="3">
    <source>
        <dbReference type="Proteomes" id="UP000318720"/>
    </source>
</evidence>